<dbReference type="Pfam" id="PF00126">
    <property type="entry name" value="HTH_1"/>
    <property type="match status" value="1"/>
</dbReference>
<keyword evidence="7" id="KW-1185">Reference proteome</keyword>
<keyword evidence="3" id="KW-0238">DNA-binding</keyword>
<dbReference type="SUPFAM" id="SSF53850">
    <property type="entry name" value="Periplasmic binding protein-like II"/>
    <property type="match status" value="1"/>
</dbReference>
<reference evidence="6 7" key="1">
    <citation type="submission" date="2022-01" db="EMBL/GenBank/DDBJ databases">
        <title>Novel bile acid biosynthetic pathways are enriched in the microbiome of centenarians.</title>
        <authorList>
            <person name="Sato Y."/>
            <person name="Atarashi K."/>
            <person name="Plichta R.D."/>
            <person name="Arai Y."/>
            <person name="Sasajima S."/>
            <person name="Kearney M.S."/>
            <person name="Suda W."/>
            <person name="Takeshita K."/>
            <person name="Sasaki T."/>
            <person name="Okamoto S."/>
            <person name="Skelly N.A."/>
            <person name="Okamura Y."/>
            <person name="Vlamakis H."/>
            <person name="Li Y."/>
            <person name="Tanoue T."/>
            <person name="Takei H."/>
            <person name="Nittono H."/>
            <person name="Narushima S."/>
            <person name="Irie J."/>
            <person name="Itoh H."/>
            <person name="Moriya K."/>
            <person name="Sugiura Y."/>
            <person name="Suematsu M."/>
            <person name="Moritoki N."/>
            <person name="Shibata S."/>
            <person name="Littman R.D."/>
            <person name="Fischbach A.M."/>
            <person name="Uwamino Y."/>
            <person name="Inoue T."/>
            <person name="Honda A."/>
            <person name="Hattori M."/>
            <person name="Murai T."/>
            <person name="Xavier J.R."/>
            <person name="Hirose N."/>
            <person name="Honda K."/>
        </authorList>
    </citation>
    <scope>NUCLEOTIDE SEQUENCE [LARGE SCALE GENOMIC DNA]</scope>
    <source>
        <strain evidence="6 7">CE91-St30</strain>
    </source>
</reference>
<keyword evidence="4" id="KW-0804">Transcription</keyword>
<dbReference type="PROSITE" id="PS50931">
    <property type="entry name" value="HTH_LYSR"/>
    <property type="match status" value="1"/>
</dbReference>
<dbReference type="InterPro" id="IPR050950">
    <property type="entry name" value="HTH-type_LysR_regulators"/>
</dbReference>
<evidence type="ECO:0000256" key="4">
    <source>
        <dbReference type="ARBA" id="ARBA00023163"/>
    </source>
</evidence>
<dbReference type="RefSeq" id="WP_180995285.1">
    <property type="nucleotide sequence ID" value="NZ_AP025564.1"/>
</dbReference>
<dbReference type="PANTHER" id="PTHR30419">
    <property type="entry name" value="HTH-TYPE TRANSCRIPTIONAL REGULATOR YBHD"/>
    <property type="match status" value="1"/>
</dbReference>
<dbReference type="EMBL" id="AP025564">
    <property type="protein sequence ID" value="BDE97664.1"/>
    <property type="molecule type" value="Genomic_DNA"/>
</dbReference>
<dbReference type="InterPro" id="IPR005119">
    <property type="entry name" value="LysR_subst-bd"/>
</dbReference>
<feature type="domain" description="HTH lysR-type" evidence="5">
    <location>
        <begin position="1"/>
        <end position="58"/>
    </location>
</feature>
<accession>A0ABM7WMM5</accession>
<dbReference type="Gene3D" id="3.40.190.290">
    <property type="match status" value="1"/>
</dbReference>
<dbReference type="SUPFAM" id="SSF46785">
    <property type="entry name" value="Winged helix' DNA-binding domain"/>
    <property type="match status" value="1"/>
</dbReference>
<sequence>MDIRSLQCFRLAYETKTVGKAAKRAYLTRQGLSQILRGLEAELKQDLFVRNPQGLEPTELADTIYPKAVELLNTYEDIQALCNAGARAKETVRLCVAYGVLVSIPFDELVEEFYEEHPLIQLEIDAIEPSLAEQCVAEGKEDIALIVGPITSPQTVCTCLARVALFAAVHESLLAQGETRSIQSLQGLTWFGLSKDFPLDSALIRLSEEHNLDLKMSFDWHDYHLILDQVMRRKGACVVPEHRIGRFCQDGVVAIPLEGPEFTWEIAAMTQSALPLSRSAQTVFDWFAARLTRLD</sequence>
<dbReference type="Proteomes" id="UP001320544">
    <property type="component" value="Chromosome"/>
</dbReference>
<evidence type="ECO:0000256" key="2">
    <source>
        <dbReference type="ARBA" id="ARBA00023015"/>
    </source>
</evidence>
<organism evidence="6 7">
    <name type="scientific">Raoultibacter timonensis</name>
    <dbReference type="NCBI Taxonomy" id="1907662"/>
    <lineage>
        <taxon>Bacteria</taxon>
        <taxon>Bacillati</taxon>
        <taxon>Actinomycetota</taxon>
        <taxon>Coriobacteriia</taxon>
        <taxon>Eggerthellales</taxon>
        <taxon>Eggerthellaceae</taxon>
        <taxon>Raoultibacter</taxon>
    </lineage>
</organism>
<protein>
    <recommendedName>
        <fullName evidence="5">HTH lysR-type domain-containing protein</fullName>
    </recommendedName>
</protein>
<evidence type="ECO:0000313" key="6">
    <source>
        <dbReference type="EMBL" id="BDE97664.1"/>
    </source>
</evidence>
<dbReference type="PANTHER" id="PTHR30419:SF8">
    <property type="entry name" value="NITROGEN ASSIMILATION TRANSCRIPTIONAL ACTIVATOR-RELATED"/>
    <property type="match status" value="1"/>
</dbReference>
<dbReference type="InterPro" id="IPR036388">
    <property type="entry name" value="WH-like_DNA-bd_sf"/>
</dbReference>
<dbReference type="Gene3D" id="1.10.10.10">
    <property type="entry name" value="Winged helix-like DNA-binding domain superfamily/Winged helix DNA-binding domain"/>
    <property type="match status" value="1"/>
</dbReference>
<name>A0ABM7WMM5_9ACTN</name>
<evidence type="ECO:0000259" key="5">
    <source>
        <dbReference type="PROSITE" id="PS50931"/>
    </source>
</evidence>
<keyword evidence="2" id="KW-0805">Transcription regulation</keyword>
<evidence type="ECO:0000256" key="3">
    <source>
        <dbReference type="ARBA" id="ARBA00023125"/>
    </source>
</evidence>
<dbReference type="InterPro" id="IPR036390">
    <property type="entry name" value="WH_DNA-bd_sf"/>
</dbReference>
<dbReference type="InterPro" id="IPR000847">
    <property type="entry name" value="LysR_HTH_N"/>
</dbReference>
<gene>
    <name evidence="6" type="ORF">CE91St30_29970</name>
</gene>
<comment type="similarity">
    <text evidence="1">Belongs to the LysR transcriptional regulatory family.</text>
</comment>
<evidence type="ECO:0000256" key="1">
    <source>
        <dbReference type="ARBA" id="ARBA00009437"/>
    </source>
</evidence>
<evidence type="ECO:0000313" key="7">
    <source>
        <dbReference type="Proteomes" id="UP001320544"/>
    </source>
</evidence>
<dbReference type="CDD" id="cd05466">
    <property type="entry name" value="PBP2_LTTR_substrate"/>
    <property type="match status" value="1"/>
</dbReference>
<proteinExistence type="inferred from homology"/>
<dbReference type="Pfam" id="PF03466">
    <property type="entry name" value="LysR_substrate"/>
    <property type="match status" value="1"/>
</dbReference>